<proteinExistence type="predicted"/>
<evidence type="ECO:0000313" key="3">
    <source>
        <dbReference type="Proteomes" id="UP000345637"/>
    </source>
</evidence>
<name>A0A485DCD5_RAOPL</name>
<feature type="region of interest" description="Disordered" evidence="1">
    <location>
        <begin position="257"/>
        <end position="277"/>
    </location>
</feature>
<dbReference type="AlphaFoldDB" id="A0A485DCD5"/>
<accession>A0A485DCD5</accession>
<reference evidence="2 3" key="1">
    <citation type="submission" date="2019-03" db="EMBL/GenBank/DDBJ databases">
        <authorList>
            <consortium name="Pathogen Informatics"/>
        </authorList>
    </citation>
    <scope>NUCLEOTIDE SEQUENCE [LARGE SCALE GENOMIC DNA]</scope>
    <source>
        <strain evidence="2 3">NCTC12998</strain>
    </source>
</reference>
<evidence type="ECO:0000256" key="1">
    <source>
        <dbReference type="SAM" id="MobiDB-lite"/>
    </source>
</evidence>
<gene>
    <name evidence="2" type="ORF">NCTC12998_08108</name>
</gene>
<protein>
    <submittedName>
        <fullName evidence="2">Uncharacterized protein</fullName>
    </submittedName>
</protein>
<dbReference type="EMBL" id="CAADJE010000044">
    <property type="protein sequence ID" value="VFS94660.1"/>
    <property type="molecule type" value="Genomic_DNA"/>
</dbReference>
<dbReference type="Proteomes" id="UP000345637">
    <property type="component" value="Unassembled WGS sequence"/>
</dbReference>
<organism evidence="2 3">
    <name type="scientific">Raoultella planticola</name>
    <name type="common">Klebsiella planticola</name>
    <dbReference type="NCBI Taxonomy" id="575"/>
    <lineage>
        <taxon>Bacteria</taxon>
        <taxon>Pseudomonadati</taxon>
        <taxon>Pseudomonadota</taxon>
        <taxon>Gammaproteobacteria</taxon>
        <taxon>Enterobacterales</taxon>
        <taxon>Enterobacteriaceae</taxon>
        <taxon>Klebsiella/Raoultella group</taxon>
        <taxon>Raoultella</taxon>
    </lineage>
</organism>
<evidence type="ECO:0000313" key="2">
    <source>
        <dbReference type="EMBL" id="VFS94660.1"/>
    </source>
</evidence>
<sequence length="277" mass="30476">MQAGQFGAHRIGDLQGVGGWRRIDTEIGGIFAVQLRAGTVAARPQFNSGHFGEANQLTVFPAADRYLAEAFRIAQAADAVDGQRLLLTVEHRRRAYLPRRPLHVLLPQRLSDIVGRHIQRVHAIGAQPDAHAVITGAEHLHFADARQTGQRLAHLGAGVVADEQRRERLQRRVQADAHQQVARPLAHLYAVLLCIDGELRHRLRYPVLHVNRRQIGIGACRKGQAQAVDTVIGTGGLHIQHMVNAVELGLQRRSDSLGDVRRAGPRPAGADVDHRRA</sequence>